<name>A0AAD6E5F6_9EURO</name>
<evidence type="ECO:0000313" key="2">
    <source>
        <dbReference type="Proteomes" id="UP001213799"/>
    </source>
</evidence>
<proteinExistence type="predicted"/>
<reference evidence="1" key="2">
    <citation type="submission" date="2023-01" db="EMBL/GenBank/DDBJ databases">
        <authorList>
            <person name="Petersen C."/>
        </authorList>
    </citation>
    <scope>NUCLEOTIDE SEQUENCE</scope>
    <source>
        <strain evidence="1">IBT 12815</strain>
    </source>
</reference>
<dbReference type="AlphaFoldDB" id="A0AAD6E5F6"/>
<keyword evidence="2" id="KW-1185">Reference proteome</keyword>
<sequence length="94" mass="10455">MGPDAPEQIPLVALDKYCTKMLAVPALDPKQCENRYVLLDLASMYNDRLCTKVNVLPVREWMQKAKALGMPAGVEASWTGNEVFVSPMLRKGCK</sequence>
<accession>A0AAD6E5F6</accession>
<dbReference type="Proteomes" id="UP001213799">
    <property type="component" value="Unassembled WGS sequence"/>
</dbReference>
<dbReference type="GeneID" id="81586654"/>
<evidence type="ECO:0000313" key="1">
    <source>
        <dbReference type="EMBL" id="KAJ5602399.1"/>
    </source>
</evidence>
<dbReference type="RefSeq" id="XP_056752197.1">
    <property type="nucleotide sequence ID" value="XM_056896412.1"/>
</dbReference>
<dbReference type="EMBL" id="JAQJAE010000003">
    <property type="protein sequence ID" value="KAJ5602399.1"/>
    <property type="molecule type" value="Genomic_DNA"/>
</dbReference>
<gene>
    <name evidence="1" type="ORF">N7537_005355</name>
</gene>
<protein>
    <submittedName>
        <fullName evidence="1">Male sterility NAD-binding</fullName>
    </submittedName>
</protein>
<comment type="caution">
    <text evidence="1">The sequence shown here is derived from an EMBL/GenBank/DDBJ whole genome shotgun (WGS) entry which is preliminary data.</text>
</comment>
<reference evidence="1" key="1">
    <citation type="journal article" date="2023" name="IMA Fungus">
        <title>Comparative genomic study of the Penicillium genus elucidates a diverse pangenome and 15 lateral gene transfer events.</title>
        <authorList>
            <person name="Petersen C."/>
            <person name="Sorensen T."/>
            <person name="Nielsen M.R."/>
            <person name="Sondergaard T.E."/>
            <person name="Sorensen J.L."/>
            <person name="Fitzpatrick D.A."/>
            <person name="Frisvad J.C."/>
            <person name="Nielsen K.L."/>
        </authorList>
    </citation>
    <scope>NUCLEOTIDE SEQUENCE</scope>
    <source>
        <strain evidence="1">IBT 12815</strain>
    </source>
</reference>
<organism evidence="1 2">
    <name type="scientific">Penicillium hordei</name>
    <dbReference type="NCBI Taxonomy" id="40994"/>
    <lineage>
        <taxon>Eukaryota</taxon>
        <taxon>Fungi</taxon>
        <taxon>Dikarya</taxon>
        <taxon>Ascomycota</taxon>
        <taxon>Pezizomycotina</taxon>
        <taxon>Eurotiomycetes</taxon>
        <taxon>Eurotiomycetidae</taxon>
        <taxon>Eurotiales</taxon>
        <taxon>Aspergillaceae</taxon>
        <taxon>Penicillium</taxon>
    </lineage>
</organism>